<gene>
    <name evidence="2" type="ORF">BT96DRAFT_32476</name>
</gene>
<feature type="transmembrane region" description="Helical" evidence="1">
    <location>
        <begin position="43"/>
        <end position="63"/>
    </location>
</feature>
<evidence type="ECO:0000313" key="3">
    <source>
        <dbReference type="Proteomes" id="UP000799118"/>
    </source>
</evidence>
<evidence type="ECO:0000256" key="1">
    <source>
        <dbReference type="SAM" id="Phobius"/>
    </source>
</evidence>
<organism evidence="2 3">
    <name type="scientific">Gymnopus androsaceus JB14</name>
    <dbReference type="NCBI Taxonomy" id="1447944"/>
    <lineage>
        <taxon>Eukaryota</taxon>
        <taxon>Fungi</taxon>
        <taxon>Dikarya</taxon>
        <taxon>Basidiomycota</taxon>
        <taxon>Agaricomycotina</taxon>
        <taxon>Agaricomycetes</taxon>
        <taxon>Agaricomycetidae</taxon>
        <taxon>Agaricales</taxon>
        <taxon>Marasmiineae</taxon>
        <taxon>Omphalotaceae</taxon>
        <taxon>Gymnopus</taxon>
    </lineage>
</organism>
<sequence>MFSSSSRFSSHHDVRFLVQVLAYTCIPSEIDSSSCYFISLYTFLLYIVYFFFLGISSILSSAVSFSFNPAIPDIIANPPQHCFPSNLFISFFVFQTSLRRRRFSPERILQKEHGPLLYFRFIVFVH</sequence>
<accession>A0A6A4HN40</accession>
<dbReference type="EMBL" id="ML769482">
    <property type="protein sequence ID" value="KAE9398484.1"/>
    <property type="molecule type" value="Genomic_DNA"/>
</dbReference>
<dbReference type="AlphaFoldDB" id="A0A6A4HN40"/>
<dbReference type="Proteomes" id="UP000799118">
    <property type="component" value="Unassembled WGS sequence"/>
</dbReference>
<keyword evidence="1" id="KW-1133">Transmembrane helix</keyword>
<protein>
    <submittedName>
        <fullName evidence="2">Uncharacterized protein</fullName>
    </submittedName>
</protein>
<keyword evidence="1" id="KW-0812">Transmembrane</keyword>
<name>A0A6A4HN40_9AGAR</name>
<reference evidence="2" key="1">
    <citation type="journal article" date="2019" name="Environ. Microbiol.">
        <title>Fungal ecological strategies reflected in gene transcription - a case study of two litter decomposers.</title>
        <authorList>
            <person name="Barbi F."/>
            <person name="Kohler A."/>
            <person name="Barry K."/>
            <person name="Baskaran P."/>
            <person name="Daum C."/>
            <person name="Fauchery L."/>
            <person name="Ihrmark K."/>
            <person name="Kuo A."/>
            <person name="LaButti K."/>
            <person name="Lipzen A."/>
            <person name="Morin E."/>
            <person name="Grigoriev I.V."/>
            <person name="Henrissat B."/>
            <person name="Lindahl B."/>
            <person name="Martin F."/>
        </authorList>
    </citation>
    <scope>NUCLEOTIDE SEQUENCE</scope>
    <source>
        <strain evidence="2">JB14</strain>
    </source>
</reference>
<keyword evidence="1" id="KW-0472">Membrane</keyword>
<evidence type="ECO:0000313" key="2">
    <source>
        <dbReference type="EMBL" id="KAE9398484.1"/>
    </source>
</evidence>
<proteinExistence type="predicted"/>
<keyword evidence="3" id="KW-1185">Reference proteome</keyword>